<protein>
    <recommendedName>
        <fullName evidence="2">VWFA domain-containing protein</fullName>
    </recommendedName>
</protein>
<dbReference type="STRING" id="1297742.A176_001619"/>
<name>A0A0H4X9Z5_9BACT</name>
<dbReference type="InterPro" id="IPR002035">
    <property type="entry name" value="VWF_A"/>
</dbReference>
<dbReference type="SUPFAM" id="SSF53300">
    <property type="entry name" value="vWA-like"/>
    <property type="match status" value="1"/>
</dbReference>
<dbReference type="EMBL" id="CP012109">
    <property type="protein sequence ID" value="AKQ64707.1"/>
    <property type="molecule type" value="Genomic_DNA"/>
</dbReference>
<dbReference type="PANTHER" id="PTHR24020">
    <property type="entry name" value="COLLAGEN ALPHA"/>
    <property type="match status" value="1"/>
</dbReference>
<dbReference type="RefSeq" id="WP_002634586.1">
    <property type="nucleotide sequence ID" value="NZ_CP012109.1"/>
</dbReference>
<keyword evidence="4" id="KW-1185">Reference proteome</keyword>
<dbReference type="PANTHER" id="PTHR24020:SF87">
    <property type="entry name" value="COLLAGEN ALPHA-1(VI) CHAIN-LIKE"/>
    <property type="match status" value="1"/>
</dbReference>
<feature type="chain" id="PRO_5005212516" description="VWFA domain-containing protein" evidence="1">
    <location>
        <begin position="31"/>
        <end position="649"/>
    </location>
</feature>
<dbReference type="AlphaFoldDB" id="A0A0H4X9Z5"/>
<evidence type="ECO:0000313" key="3">
    <source>
        <dbReference type="EMBL" id="AKQ64707.1"/>
    </source>
</evidence>
<evidence type="ECO:0000259" key="2">
    <source>
        <dbReference type="PROSITE" id="PS50234"/>
    </source>
</evidence>
<dbReference type="KEGG" id="mym:A176_001619"/>
<feature type="domain" description="VWFA" evidence="2">
    <location>
        <begin position="53"/>
        <end position="254"/>
    </location>
</feature>
<dbReference type="CDD" id="cd00198">
    <property type="entry name" value="vWFA"/>
    <property type="match status" value="1"/>
</dbReference>
<feature type="signal peptide" evidence="1">
    <location>
        <begin position="1"/>
        <end position="30"/>
    </location>
</feature>
<gene>
    <name evidence="3" type="ORF">A176_001619</name>
</gene>
<reference evidence="3 4" key="1">
    <citation type="journal article" date="2016" name="PLoS ONE">
        <title>Complete Genome Sequence and Comparative Genomics of a Novel Myxobacterium Myxococcus hansupus.</title>
        <authorList>
            <person name="Sharma G."/>
            <person name="Narwani T."/>
            <person name="Subramanian S."/>
        </authorList>
    </citation>
    <scope>NUCLEOTIDE SEQUENCE [LARGE SCALE GENOMIC DNA]</scope>
    <source>
        <strain evidence="4">mixupus</strain>
    </source>
</reference>
<keyword evidence="1" id="KW-0732">Signal</keyword>
<evidence type="ECO:0000313" key="4">
    <source>
        <dbReference type="Proteomes" id="UP000009026"/>
    </source>
</evidence>
<accession>A0A0H4X9Z5</accession>
<proteinExistence type="predicted"/>
<dbReference type="PATRIC" id="fig|1297742.4.peg.1635"/>
<dbReference type="SMART" id="SM00327">
    <property type="entry name" value="VWA"/>
    <property type="match status" value="1"/>
</dbReference>
<evidence type="ECO:0000256" key="1">
    <source>
        <dbReference type="SAM" id="SignalP"/>
    </source>
</evidence>
<dbReference type="InterPro" id="IPR036465">
    <property type="entry name" value="vWFA_dom_sf"/>
</dbReference>
<dbReference type="InterPro" id="IPR050525">
    <property type="entry name" value="ECM_Assembly_Org"/>
</dbReference>
<sequence>MLKSHTLLPRAMPWLGVAMLCLFMVTQAHAAPRPAPVPSKPAKVDPCECGPLDVVFAIDDTGSMGGSLNAIKSSFLNLLSQIQASSNNDYRLGLVTFKDDVTVRVDLGSGNDAQMSAEINNLVANGGAGAPEASDEALNTIIHNLPVRLSQNGAFTGIWRTGARKVVVLVTDNLPGGFNDNYSAGNVLASAMAQSAANNGIRIHAVYVPSWGGTDPTIAGVMQNYATVSNGAYRVTQANGTDAGLAVQDFLSDCRGSSDVYIRDNVYDNGTEPSSSDIWTSPDIKVCNNAAGCATHTNPVFGSTNNFVFVTLRNNGPVRPTGPINGRLRLYYLPSGGSALWGSGSWVPFATLSNIHLSAGEVRTVVAHWPNVPFPGHYCILARWESGGDPMTFPELLGSDTVVNTRQNNNIAWRNVDVVRMLTGGVGHTTYDLRLREEHMLTLFLRPDADRPFPGGVAVDLGAELFEAWKATGGEAEGLEGSDGSTLFFGGHGGAVNFHLGKTMTHRLHLTFKAGGEEGVFPMNVFEVFDGKESVGGVRYDITVIPPHAEPVPVAPAVRHLGDKGVELSWHHAVHHRHYTLVRSKNPASGDFERFAEVMPTEDASETAALRFVLGSRDDADYFYAVESHSEGGSVVSEWVTLMLPSNKE</sequence>
<dbReference type="PROSITE" id="PS50234">
    <property type="entry name" value="VWFA"/>
    <property type="match status" value="1"/>
</dbReference>
<dbReference type="eggNOG" id="COG2304">
    <property type="taxonomic scope" value="Bacteria"/>
</dbReference>
<dbReference type="OrthoDB" id="2630713at2"/>
<dbReference type="Proteomes" id="UP000009026">
    <property type="component" value="Chromosome"/>
</dbReference>
<organism evidence="3 4">
    <name type="scientific">Pseudomyxococcus hansupus</name>
    <dbReference type="NCBI Taxonomy" id="1297742"/>
    <lineage>
        <taxon>Bacteria</taxon>
        <taxon>Pseudomonadati</taxon>
        <taxon>Myxococcota</taxon>
        <taxon>Myxococcia</taxon>
        <taxon>Myxococcales</taxon>
        <taxon>Cystobacterineae</taxon>
        <taxon>Myxococcaceae</taxon>
        <taxon>Pseudomyxococcus</taxon>
    </lineage>
</organism>
<dbReference type="Pfam" id="PF00092">
    <property type="entry name" value="VWA"/>
    <property type="match status" value="1"/>
</dbReference>
<dbReference type="Gene3D" id="3.40.50.410">
    <property type="entry name" value="von Willebrand factor, type A domain"/>
    <property type="match status" value="1"/>
</dbReference>